<keyword evidence="1" id="KW-1185">Reference proteome</keyword>
<dbReference type="RefSeq" id="XP_034243515.1">
    <property type="nucleotide sequence ID" value="XM_034387624.1"/>
</dbReference>
<proteinExistence type="predicted"/>
<dbReference type="AlphaFoldDB" id="A0A6P8Z0N9"/>
<reference evidence="2" key="1">
    <citation type="submission" date="2025-08" db="UniProtKB">
        <authorList>
            <consortium name="RefSeq"/>
        </authorList>
    </citation>
    <scope>IDENTIFICATION</scope>
    <source>
        <tissue evidence="2">Total insect</tissue>
    </source>
</reference>
<protein>
    <submittedName>
        <fullName evidence="2">Uncharacterized protein LOC117646582</fullName>
    </submittedName>
</protein>
<sequence length="649" mass="70536">MRVGDILSIPLQIGGKLPELRFELCPSGSGSSQCRRLTVRNSNIDGRLSFRTELGCEVGGRCVAMVQDFDANGKDFDVTWLSEMIVEWQGPSEFQAQATSELVVRVMSDREKIRLPIWPFTAGTLKIEALGAGPGVAKIYFSGPPIVASTSLLEGQMTAVRVHDYSEALHGLRLLLCDDASCSRLSLQPSDRETNGTSFSTWQGCNVQGHGCASGSHVKGEDLAWPALTARQLSFTVERRADSLVVRPEGAASDGPAATLPARPGAYTLRVRPETWGERWMLVQFQKVGVPRTALVVGDLKTVRVRMPRGAVGLRLVLCSSIGLCAALTLRGFKADGGLNYRAGARCTSEGDACQGNSPDFDVGTDFPAGWLELSVEWRGPALGIAEPTELLVWPKGRPEQKAKLPIWPWSVGELAVLVDRADLGDHIAVEFKDVAVPSVPMSPGDVTSINVGFLEAHKAVRFLLCNATECSRLSFGAKASSSDTRDTSTPFPDRTMHFLQKCNQQGHLCGVGQSSIFPEQEAHVRPVLAPGELVFTAVRRPQGVALRLRGGPAQEAVLDAPEGETVLRVRPDAWAEREMAVRFASGGSVDGERENVVQNYFVTVISRSQNLEVCEEIKIANYVKKNPVRKVVLVTIRDDDLRRTVPWA</sequence>
<dbReference type="Proteomes" id="UP000515158">
    <property type="component" value="Unplaced"/>
</dbReference>
<dbReference type="GeneID" id="117646582"/>
<organism evidence="2">
    <name type="scientific">Thrips palmi</name>
    <name type="common">Melon thrips</name>
    <dbReference type="NCBI Taxonomy" id="161013"/>
    <lineage>
        <taxon>Eukaryota</taxon>
        <taxon>Metazoa</taxon>
        <taxon>Ecdysozoa</taxon>
        <taxon>Arthropoda</taxon>
        <taxon>Hexapoda</taxon>
        <taxon>Insecta</taxon>
        <taxon>Pterygota</taxon>
        <taxon>Neoptera</taxon>
        <taxon>Paraneoptera</taxon>
        <taxon>Thysanoptera</taxon>
        <taxon>Terebrantia</taxon>
        <taxon>Thripoidea</taxon>
        <taxon>Thripidae</taxon>
        <taxon>Thrips</taxon>
    </lineage>
</organism>
<evidence type="ECO:0000313" key="2">
    <source>
        <dbReference type="RefSeq" id="XP_034243515.1"/>
    </source>
</evidence>
<gene>
    <name evidence="2" type="primary">LOC117646582</name>
</gene>
<accession>A0A6P8Z0N9</accession>
<dbReference type="KEGG" id="tpal:117646582"/>
<dbReference type="InParanoid" id="A0A6P8Z0N9"/>
<evidence type="ECO:0000313" key="1">
    <source>
        <dbReference type="Proteomes" id="UP000515158"/>
    </source>
</evidence>
<name>A0A6P8Z0N9_THRPL</name>